<dbReference type="Proteomes" id="UP000276215">
    <property type="component" value="Unassembled WGS sequence"/>
</dbReference>
<proteinExistence type="predicted"/>
<keyword evidence="2" id="KW-1185">Reference proteome</keyword>
<name>A0A3N4JKL6_9PEZI</name>
<accession>A0A3N4JKL6</accession>
<reference evidence="1 2" key="1">
    <citation type="journal article" date="2018" name="Nat. Ecol. Evol.">
        <title>Pezizomycetes genomes reveal the molecular basis of ectomycorrhizal truffle lifestyle.</title>
        <authorList>
            <person name="Murat C."/>
            <person name="Payen T."/>
            <person name="Noel B."/>
            <person name="Kuo A."/>
            <person name="Morin E."/>
            <person name="Chen J."/>
            <person name="Kohler A."/>
            <person name="Krizsan K."/>
            <person name="Balestrini R."/>
            <person name="Da Silva C."/>
            <person name="Montanini B."/>
            <person name="Hainaut M."/>
            <person name="Levati E."/>
            <person name="Barry K.W."/>
            <person name="Belfiori B."/>
            <person name="Cichocki N."/>
            <person name="Clum A."/>
            <person name="Dockter R.B."/>
            <person name="Fauchery L."/>
            <person name="Guy J."/>
            <person name="Iotti M."/>
            <person name="Le Tacon F."/>
            <person name="Lindquist E.A."/>
            <person name="Lipzen A."/>
            <person name="Malagnac F."/>
            <person name="Mello A."/>
            <person name="Molinier V."/>
            <person name="Miyauchi S."/>
            <person name="Poulain J."/>
            <person name="Riccioni C."/>
            <person name="Rubini A."/>
            <person name="Sitrit Y."/>
            <person name="Splivallo R."/>
            <person name="Traeger S."/>
            <person name="Wang M."/>
            <person name="Zifcakova L."/>
            <person name="Wipf D."/>
            <person name="Zambonelli A."/>
            <person name="Paolocci F."/>
            <person name="Nowrousian M."/>
            <person name="Ottonello S."/>
            <person name="Baldrian P."/>
            <person name="Spatafora J.W."/>
            <person name="Henrissat B."/>
            <person name="Nagy L.G."/>
            <person name="Aury J.M."/>
            <person name="Wincker P."/>
            <person name="Grigoriev I.V."/>
            <person name="Bonfante P."/>
            <person name="Martin F.M."/>
        </authorList>
    </citation>
    <scope>NUCLEOTIDE SEQUENCE [LARGE SCALE GENOMIC DNA]</scope>
    <source>
        <strain evidence="1 2">120613-1</strain>
    </source>
</reference>
<dbReference type="AlphaFoldDB" id="A0A3N4JKL6"/>
<gene>
    <name evidence="1" type="ORF">L873DRAFT_1810087</name>
</gene>
<protein>
    <submittedName>
        <fullName evidence="1">Uncharacterized protein</fullName>
    </submittedName>
</protein>
<sequence length="260" mass="29771">MLFFLTTSASCLFPLSLLQSAKKPINNYRYRSPRTQGLELFLNPPMFILLPLLLYPFLALASVPHPLLEHALLKRYPEPREDPNEIQGESPPGRCVAPCISVYTYAASGLITEPPQTPTNTRPYGFDSENLCHNDDFMEDAPHCIDCLFRTMNEVDWRSTLLNSYLVCVYELDALACPHSCGHVDKMVEECRRIDAGEIADPEPVDHTLDPRTPPCVCRPKNRKAVMDCFDCMLNWNAILAQDWLKFIKQCNDWNDFPWM</sequence>
<evidence type="ECO:0000313" key="1">
    <source>
        <dbReference type="EMBL" id="RPA97271.1"/>
    </source>
</evidence>
<dbReference type="EMBL" id="ML120406">
    <property type="protein sequence ID" value="RPA97271.1"/>
    <property type="molecule type" value="Genomic_DNA"/>
</dbReference>
<dbReference type="OrthoDB" id="5329909at2759"/>
<organism evidence="1 2">
    <name type="scientific">Choiromyces venosus 120613-1</name>
    <dbReference type="NCBI Taxonomy" id="1336337"/>
    <lineage>
        <taxon>Eukaryota</taxon>
        <taxon>Fungi</taxon>
        <taxon>Dikarya</taxon>
        <taxon>Ascomycota</taxon>
        <taxon>Pezizomycotina</taxon>
        <taxon>Pezizomycetes</taxon>
        <taxon>Pezizales</taxon>
        <taxon>Tuberaceae</taxon>
        <taxon>Choiromyces</taxon>
    </lineage>
</organism>
<evidence type="ECO:0000313" key="2">
    <source>
        <dbReference type="Proteomes" id="UP000276215"/>
    </source>
</evidence>